<dbReference type="eggNOG" id="KOG0417">
    <property type="taxonomic scope" value="Eukaryota"/>
</dbReference>
<organism evidence="3 4">
    <name type="scientific">Caenorhabditis tropicalis</name>
    <dbReference type="NCBI Taxonomy" id="1561998"/>
    <lineage>
        <taxon>Eukaryota</taxon>
        <taxon>Metazoa</taxon>
        <taxon>Ecdysozoa</taxon>
        <taxon>Nematoda</taxon>
        <taxon>Chromadorea</taxon>
        <taxon>Rhabditida</taxon>
        <taxon>Rhabditina</taxon>
        <taxon>Rhabditomorpha</taxon>
        <taxon>Rhabditoidea</taxon>
        <taxon>Rhabditidae</taxon>
        <taxon>Peloderinae</taxon>
        <taxon>Caenorhabditis</taxon>
    </lineage>
</organism>
<dbReference type="InterPro" id="IPR016135">
    <property type="entry name" value="UBQ-conjugating_enzyme/RWD"/>
</dbReference>
<feature type="compositionally biased region" description="Polar residues" evidence="1">
    <location>
        <begin position="1"/>
        <end position="13"/>
    </location>
</feature>
<proteinExistence type="predicted"/>
<protein>
    <submittedName>
        <fullName evidence="4">UBIQUITIN_CONJUGAT_2 domain-containing protein</fullName>
    </submittedName>
</protein>
<sequence length="356" mass="40453">MSDQPSSSGSNNPVQPPTSSRTVRRRRPTAIPTEEGSNEVIGGSGGGGGNEVIILKPSDVPQREPLPEYKPPDVPSNISSVPKTVPIDRLHEYHVDDTKNVILPTNISSDLLMAEAEKIKEPVSFRSTNYVDPERIREEIGEKEMRKKEESERKRRKQFGWKQQMDFIQRSQDTINSISYGCSTRIMEDSINILHVIMKAPEASIYKGGVFFFTISMNVTPDLDLIPDITFKTLMFNPNLSRTGKYDNRSLLNNHWNRNSTLDVIYKWLTMEMINLKTDIFKKSISQLEDMSQPNISHLARNDWTKFEEIARELVMKMAGGTVAKHHTVKAEMGNEYTSEHGWAVPPEEEDIDVCN</sequence>
<reference evidence="4" key="1">
    <citation type="submission" date="2016-11" db="UniProtKB">
        <authorList>
            <consortium name="WormBaseParasite"/>
        </authorList>
    </citation>
    <scope>IDENTIFICATION</scope>
</reference>
<dbReference type="CDD" id="cd00195">
    <property type="entry name" value="UBCc_UEV"/>
    <property type="match status" value="1"/>
</dbReference>
<evidence type="ECO:0000256" key="1">
    <source>
        <dbReference type="SAM" id="MobiDB-lite"/>
    </source>
</evidence>
<dbReference type="SUPFAM" id="SSF54495">
    <property type="entry name" value="UBC-like"/>
    <property type="match status" value="1"/>
</dbReference>
<dbReference type="STRING" id="1561998.A0A1I7U605"/>
<accession>A0A1I7U605</accession>
<dbReference type="PROSITE" id="PS50127">
    <property type="entry name" value="UBC_2"/>
    <property type="match status" value="1"/>
</dbReference>
<dbReference type="InterPro" id="IPR000608">
    <property type="entry name" value="UBC"/>
</dbReference>
<evidence type="ECO:0000259" key="2">
    <source>
        <dbReference type="PROSITE" id="PS50127"/>
    </source>
</evidence>
<name>A0A1I7U605_9PELO</name>
<dbReference type="Proteomes" id="UP000095282">
    <property type="component" value="Unplaced"/>
</dbReference>
<feature type="region of interest" description="Disordered" evidence="1">
    <location>
        <begin position="1"/>
        <end position="81"/>
    </location>
</feature>
<dbReference type="Pfam" id="PF00179">
    <property type="entry name" value="UQ_con"/>
    <property type="match status" value="1"/>
</dbReference>
<evidence type="ECO:0000313" key="4">
    <source>
        <dbReference type="WBParaSite" id="Csp11.Scaffold629.g15207.t1"/>
    </source>
</evidence>
<feature type="domain" description="UBC core" evidence="2">
    <location>
        <begin position="162"/>
        <end position="320"/>
    </location>
</feature>
<dbReference type="Gene3D" id="3.10.110.10">
    <property type="entry name" value="Ubiquitin Conjugating Enzyme"/>
    <property type="match status" value="1"/>
</dbReference>
<keyword evidence="3" id="KW-1185">Reference proteome</keyword>
<feature type="compositionally biased region" description="Basic and acidic residues" evidence="1">
    <location>
        <begin position="61"/>
        <end position="71"/>
    </location>
</feature>
<evidence type="ECO:0000313" key="3">
    <source>
        <dbReference type="Proteomes" id="UP000095282"/>
    </source>
</evidence>
<dbReference type="AlphaFoldDB" id="A0A1I7U605"/>
<dbReference type="WBParaSite" id="Csp11.Scaffold629.g15207.t1">
    <property type="protein sequence ID" value="Csp11.Scaffold629.g15207.t1"/>
    <property type="gene ID" value="Csp11.Scaffold629.g15207"/>
</dbReference>